<dbReference type="AlphaFoldDB" id="A0A7J8FI31"/>
<dbReference type="EMBL" id="JACASE010000007">
    <property type="protein sequence ID" value="KAF6447397.1"/>
    <property type="molecule type" value="Genomic_DNA"/>
</dbReference>
<evidence type="ECO:0000313" key="2">
    <source>
        <dbReference type="Proteomes" id="UP000593571"/>
    </source>
</evidence>
<organism evidence="1 2">
    <name type="scientific">Rousettus aegyptiacus</name>
    <name type="common">Egyptian fruit bat</name>
    <name type="synonym">Pteropus aegyptiacus</name>
    <dbReference type="NCBI Taxonomy" id="9407"/>
    <lineage>
        <taxon>Eukaryota</taxon>
        <taxon>Metazoa</taxon>
        <taxon>Chordata</taxon>
        <taxon>Craniata</taxon>
        <taxon>Vertebrata</taxon>
        <taxon>Euteleostomi</taxon>
        <taxon>Mammalia</taxon>
        <taxon>Eutheria</taxon>
        <taxon>Laurasiatheria</taxon>
        <taxon>Chiroptera</taxon>
        <taxon>Yinpterochiroptera</taxon>
        <taxon>Pteropodoidea</taxon>
        <taxon>Pteropodidae</taxon>
        <taxon>Rousettinae</taxon>
        <taxon>Rousettus</taxon>
    </lineage>
</organism>
<gene>
    <name evidence="1" type="ORF">HJG63_011859</name>
</gene>
<protein>
    <submittedName>
        <fullName evidence="1">Uncharacterized protein</fullName>
    </submittedName>
</protein>
<accession>A0A7J8FI31</accession>
<comment type="caution">
    <text evidence="1">The sequence shown here is derived from an EMBL/GenBank/DDBJ whole genome shotgun (WGS) entry which is preliminary data.</text>
</comment>
<name>A0A7J8FI31_ROUAE</name>
<reference evidence="1 2" key="1">
    <citation type="journal article" date="2020" name="Nature">
        <title>Six reference-quality genomes reveal evolution of bat adaptations.</title>
        <authorList>
            <person name="Jebb D."/>
            <person name="Huang Z."/>
            <person name="Pippel M."/>
            <person name="Hughes G.M."/>
            <person name="Lavrichenko K."/>
            <person name="Devanna P."/>
            <person name="Winkler S."/>
            <person name="Jermiin L.S."/>
            <person name="Skirmuntt E.C."/>
            <person name="Katzourakis A."/>
            <person name="Burkitt-Gray L."/>
            <person name="Ray D.A."/>
            <person name="Sullivan K.A.M."/>
            <person name="Roscito J.G."/>
            <person name="Kirilenko B.M."/>
            <person name="Davalos L.M."/>
            <person name="Corthals A.P."/>
            <person name="Power M.L."/>
            <person name="Jones G."/>
            <person name="Ransome R.D."/>
            <person name="Dechmann D.K.N."/>
            <person name="Locatelli A.G."/>
            <person name="Puechmaille S.J."/>
            <person name="Fedrigo O."/>
            <person name="Jarvis E.D."/>
            <person name="Hiller M."/>
            <person name="Vernes S.C."/>
            <person name="Myers E.W."/>
            <person name="Teeling E.C."/>
        </authorList>
    </citation>
    <scope>NUCLEOTIDE SEQUENCE [LARGE SCALE GENOMIC DNA]</scope>
    <source>
        <strain evidence="1">MRouAeg1</strain>
        <tissue evidence="1">Muscle</tissue>
    </source>
</reference>
<keyword evidence="2" id="KW-1185">Reference proteome</keyword>
<evidence type="ECO:0000313" key="1">
    <source>
        <dbReference type="EMBL" id="KAF6447397.1"/>
    </source>
</evidence>
<dbReference type="Proteomes" id="UP000593571">
    <property type="component" value="Unassembled WGS sequence"/>
</dbReference>
<proteinExistence type="predicted"/>
<sequence>MIIQNICLFLPSMLICQGSMPLTRRLKQQKLFSHYSKGYKSKIDVSARLVSSERPLSSVCRWLSPFWVLTWSSLCHLCVPISSCKDTSHSGLGPALKTSFKPITSLEALCPSRVTFCCWEQRFQQRNLGGTLFSP</sequence>